<sequence length="304" mass="32260">MEIHQLRLLRELAHLGSVSAVAAASGVSPSAVSQQLAALQRGFRTPLTRKQGRSLVLTDAGLALVRAGDGVLDAVAAARAAVDDYESDERGVVRLSGFHSAGQVIFGSLIAELAASGGPEVRFTDEDVAQDDFPALAARYDLVLAHRLDHSPPWPDDGVRVITLVHEPLDVALPASHRLARASRLRPADLIGERWVSSRAGFSPDDVLRAVAASAERSIDIVHRVNDWSTVASIVSTGDALGLLPRYTGSLAHVDGVVTRPLVGVGTTRSIDVLARPEILRRRAVRSVVESLRRVMDALAAGGD</sequence>
<evidence type="ECO:0000259" key="5">
    <source>
        <dbReference type="PROSITE" id="PS50931"/>
    </source>
</evidence>
<evidence type="ECO:0000256" key="1">
    <source>
        <dbReference type="ARBA" id="ARBA00009437"/>
    </source>
</evidence>
<proteinExistence type="inferred from homology"/>
<dbReference type="GO" id="GO:0032993">
    <property type="term" value="C:protein-DNA complex"/>
    <property type="evidence" value="ECO:0007669"/>
    <property type="project" value="TreeGrafter"/>
</dbReference>
<gene>
    <name evidence="6" type="ORF">BJ979_000402</name>
</gene>
<dbReference type="Gene3D" id="3.40.190.10">
    <property type="entry name" value="Periplasmic binding protein-like II"/>
    <property type="match status" value="2"/>
</dbReference>
<dbReference type="Pfam" id="PF00126">
    <property type="entry name" value="HTH_1"/>
    <property type="match status" value="1"/>
</dbReference>
<dbReference type="GO" id="GO:0003677">
    <property type="term" value="F:DNA binding"/>
    <property type="evidence" value="ECO:0007669"/>
    <property type="project" value="UniProtKB-KW"/>
</dbReference>
<dbReference type="EMBL" id="JACBZY010000001">
    <property type="protein sequence ID" value="NYG97776.1"/>
    <property type="molecule type" value="Genomic_DNA"/>
</dbReference>
<reference evidence="6 7" key="1">
    <citation type="submission" date="2020-07" db="EMBL/GenBank/DDBJ databases">
        <title>Sequencing the genomes of 1000 actinobacteria strains.</title>
        <authorList>
            <person name="Klenk H.-P."/>
        </authorList>
    </citation>
    <scope>NUCLEOTIDE SEQUENCE [LARGE SCALE GENOMIC DNA]</scope>
    <source>
        <strain evidence="6 7">DSM 23141</strain>
    </source>
</reference>
<dbReference type="InterPro" id="IPR036388">
    <property type="entry name" value="WH-like_DNA-bd_sf"/>
</dbReference>
<evidence type="ECO:0000256" key="2">
    <source>
        <dbReference type="ARBA" id="ARBA00023015"/>
    </source>
</evidence>
<dbReference type="AlphaFoldDB" id="A0A852Y4D3"/>
<protein>
    <submittedName>
        <fullName evidence="6">DNA-binding transcriptional LysR family regulator</fullName>
    </submittedName>
</protein>
<evidence type="ECO:0000256" key="3">
    <source>
        <dbReference type="ARBA" id="ARBA00023125"/>
    </source>
</evidence>
<dbReference type="GO" id="GO:0003700">
    <property type="term" value="F:DNA-binding transcription factor activity"/>
    <property type="evidence" value="ECO:0007669"/>
    <property type="project" value="InterPro"/>
</dbReference>
<dbReference type="RefSeq" id="WP_179564693.1">
    <property type="nucleotide sequence ID" value="NZ_JACBZY010000001.1"/>
</dbReference>
<dbReference type="Gene3D" id="1.10.10.10">
    <property type="entry name" value="Winged helix-like DNA-binding domain superfamily/Winged helix DNA-binding domain"/>
    <property type="match status" value="1"/>
</dbReference>
<dbReference type="SUPFAM" id="SSF53850">
    <property type="entry name" value="Periplasmic binding protein-like II"/>
    <property type="match status" value="1"/>
</dbReference>
<keyword evidence="2" id="KW-0805">Transcription regulation</keyword>
<dbReference type="SUPFAM" id="SSF46785">
    <property type="entry name" value="Winged helix' DNA-binding domain"/>
    <property type="match status" value="1"/>
</dbReference>
<keyword evidence="3 6" id="KW-0238">DNA-binding</keyword>
<dbReference type="Pfam" id="PF03466">
    <property type="entry name" value="LysR_substrate"/>
    <property type="match status" value="1"/>
</dbReference>
<dbReference type="InterPro" id="IPR036390">
    <property type="entry name" value="WH_DNA-bd_sf"/>
</dbReference>
<comment type="caution">
    <text evidence="6">The sequence shown here is derived from an EMBL/GenBank/DDBJ whole genome shotgun (WGS) entry which is preliminary data.</text>
</comment>
<dbReference type="PROSITE" id="PS50931">
    <property type="entry name" value="HTH_LYSR"/>
    <property type="match status" value="1"/>
</dbReference>
<dbReference type="PANTHER" id="PTHR30346">
    <property type="entry name" value="TRANSCRIPTIONAL DUAL REGULATOR HCAR-RELATED"/>
    <property type="match status" value="1"/>
</dbReference>
<name>A0A852Y4D3_9MICO</name>
<accession>A0A852Y4D3</accession>
<dbReference type="PANTHER" id="PTHR30346:SF29">
    <property type="entry name" value="LYSR SUBSTRATE-BINDING"/>
    <property type="match status" value="1"/>
</dbReference>
<keyword evidence="7" id="KW-1185">Reference proteome</keyword>
<dbReference type="InterPro" id="IPR005119">
    <property type="entry name" value="LysR_subst-bd"/>
</dbReference>
<dbReference type="Proteomes" id="UP000553888">
    <property type="component" value="Unassembled WGS sequence"/>
</dbReference>
<dbReference type="InterPro" id="IPR000847">
    <property type="entry name" value="LysR_HTH_N"/>
</dbReference>
<organism evidence="6 7">
    <name type="scientific">Schumannella luteola</name>
    <dbReference type="NCBI Taxonomy" id="472059"/>
    <lineage>
        <taxon>Bacteria</taxon>
        <taxon>Bacillati</taxon>
        <taxon>Actinomycetota</taxon>
        <taxon>Actinomycetes</taxon>
        <taxon>Micrococcales</taxon>
        <taxon>Microbacteriaceae</taxon>
        <taxon>Schumannella</taxon>
    </lineage>
</organism>
<keyword evidence="4" id="KW-0804">Transcription</keyword>
<comment type="similarity">
    <text evidence="1">Belongs to the LysR transcriptional regulatory family.</text>
</comment>
<evidence type="ECO:0000256" key="4">
    <source>
        <dbReference type="ARBA" id="ARBA00023163"/>
    </source>
</evidence>
<evidence type="ECO:0000313" key="7">
    <source>
        <dbReference type="Proteomes" id="UP000553888"/>
    </source>
</evidence>
<feature type="domain" description="HTH lysR-type" evidence="5">
    <location>
        <begin position="1"/>
        <end position="58"/>
    </location>
</feature>
<evidence type="ECO:0000313" key="6">
    <source>
        <dbReference type="EMBL" id="NYG97776.1"/>
    </source>
</evidence>